<comment type="caution">
    <text evidence="1">The sequence shown here is derived from an EMBL/GenBank/DDBJ whole genome shotgun (WGS) entry which is preliminary data.</text>
</comment>
<accession>A0A645JFF1</accession>
<evidence type="ECO:0000313" key="1">
    <source>
        <dbReference type="EMBL" id="MPN59074.1"/>
    </source>
</evidence>
<name>A0A645JFF1_9ZZZZ</name>
<reference evidence="1" key="1">
    <citation type="submission" date="2019-08" db="EMBL/GenBank/DDBJ databases">
        <authorList>
            <person name="Kucharzyk K."/>
            <person name="Murdoch R.W."/>
            <person name="Higgins S."/>
            <person name="Loffler F."/>
        </authorList>
    </citation>
    <scope>NUCLEOTIDE SEQUENCE</scope>
</reference>
<organism evidence="1">
    <name type="scientific">bioreactor metagenome</name>
    <dbReference type="NCBI Taxonomy" id="1076179"/>
    <lineage>
        <taxon>unclassified sequences</taxon>
        <taxon>metagenomes</taxon>
        <taxon>ecological metagenomes</taxon>
    </lineage>
</organism>
<gene>
    <name evidence="1" type="ORF">SDC9_206792</name>
</gene>
<protein>
    <submittedName>
        <fullName evidence="1">Uncharacterized protein</fullName>
    </submittedName>
</protein>
<dbReference type="AlphaFoldDB" id="A0A645JFF1"/>
<dbReference type="EMBL" id="VSSQ01132631">
    <property type="protein sequence ID" value="MPN59074.1"/>
    <property type="molecule type" value="Genomic_DNA"/>
</dbReference>
<sequence length="73" mass="8371">MKESAPFSDSAFCGKCFSKLKKTLKESHERTKSHRVIAFDVVIRQYFAYGIVVKLQFVDKRKAHKHALQSGDP</sequence>
<proteinExistence type="predicted"/>